<accession>A0A3A8GB77</accession>
<sequence length="294" mass="31691">MKVGARFKLASYKADGSASNETPWSNNLVLNSGLARMSSGTWIDRCVVGSGNSQPIPEQVALDNFLAKTATITNSVPIISTTAPYYYGVRVTWRFAEGVAAGNISEVGLGWGDNNLWNRALIKDTSGSPATITVLSDEYLDVISEVRLYPSSGNASFNLIDGENIISEHTVTSLPCVPGNPGAVFEKIEAPYLYIYNGAAGTSINALPTGTESSVNSVVTTYPTQTSVKSVFSIDLTSANMQHKSLKLGYAGLFLRSNSLFNIIGYKMELTPPITKTSDQKMSYTFELSWGRYS</sequence>
<dbReference type="AlphaFoldDB" id="A0A3A8GB77"/>
<protein>
    <submittedName>
        <fullName evidence="1">Uncharacterized protein</fullName>
    </submittedName>
</protein>
<organism evidence="1 2">
    <name type="scientific">Acinetobacter cumulans</name>
    <dbReference type="NCBI Taxonomy" id="2136182"/>
    <lineage>
        <taxon>Bacteria</taxon>
        <taxon>Pseudomonadati</taxon>
        <taxon>Pseudomonadota</taxon>
        <taxon>Gammaproteobacteria</taxon>
        <taxon>Moraxellales</taxon>
        <taxon>Moraxellaceae</taxon>
        <taxon>Acinetobacter</taxon>
    </lineage>
</organism>
<name>A0A3A8GB77_9GAMM</name>
<dbReference type="EMBL" id="RAXZ01000002">
    <property type="protein sequence ID" value="RKG55236.1"/>
    <property type="molecule type" value="Genomic_DNA"/>
</dbReference>
<proteinExistence type="predicted"/>
<gene>
    <name evidence="1" type="ORF">D7V64_02675</name>
</gene>
<evidence type="ECO:0000313" key="1">
    <source>
        <dbReference type="EMBL" id="RKG55236.1"/>
    </source>
</evidence>
<evidence type="ECO:0000313" key="2">
    <source>
        <dbReference type="Proteomes" id="UP000281084"/>
    </source>
</evidence>
<dbReference type="Proteomes" id="UP000281084">
    <property type="component" value="Unassembled WGS sequence"/>
</dbReference>
<reference evidence="1 2" key="1">
    <citation type="submission" date="2018-09" db="EMBL/GenBank/DDBJ databases">
        <title>The draft genome of Acinetobacter spp. strains.</title>
        <authorList>
            <person name="Qin J."/>
            <person name="Feng Y."/>
            <person name="Zong Z."/>
        </authorList>
    </citation>
    <scope>NUCLEOTIDE SEQUENCE [LARGE SCALE GENOMIC DNA]</scope>
    <source>
        <strain evidence="1 2">WCHAc060002</strain>
    </source>
</reference>
<comment type="caution">
    <text evidence="1">The sequence shown here is derived from an EMBL/GenBank/DDBJ whole genome shotgun (WGS) entry which is preliminary data.</text>
</comment>